<evidence type="ECO:0000256" key="1">
    <source>
        <dbReference type="ARBA" id="ARBA00004141"/>
    </source>
</evidence>
<comment type="subcellular location">
    <subcellularLocation>
        <location evidence="1">Membrane</location>
        <topology evidence="1">Multi-pass membrane protein</topology>
    </subcellularLocation>
</comment>
<dbReference type="EMBL" id="BMZO01000003">
    <property type="protein sequence ID" value="GHC67590.1"/>
    <property type="molecule type" value="Genomic_DNA"/>
</dbReference>
<reference evidence="7" key="2">
    <citation type="submission" date="2020-09" db="EMBL/GenBank/DDBJ databases">
        <authorList>
            <person name="Sun Q."/>
            <person name="Kim S."/>
        </authorList>
    </citation>
    <scope>NUCLEOTIDE SEQUENCE</scope>
    <source>
        <strain evidence="7">KCTC 42097</strain>
    </source>
</reference>
<dbReference type="InterPro" id="IPR051533">
    <property type="entry name" value="WaaL-like"/>
</dbReference>
<dbReference type="InterPro" id="IPR007016">
    <property type="entry name" value="O-antigen_ligase-rel_domated"/>
</dbReference>
<dbReference type="Proteomes" id="UP000641137">
    <property type="component" value="Unassembled WGS sequence"/>
</dbReference>
<sequence length="440" mass="48367">MNSIAKPRRINAGRPPLSDATLARIALVVATVLFTVALISVRPFQPAGGDPAVQGGDIMNQLGYGGLGALSIFALMTLANRNALRVIISPWWIVAIAFVLISVTQAIDPAGAMRSAIFTVIAIIIMMTAVSLLEDGNGFATLLSISAFSVLGLSYIGLVLFPYAAIHLGDTYEPQHEGLWRGLFSHKNIAGPVMSFFAFVGVYLMRRGWLWRGSIILILSLLFISHTGSKTTMGLVPLVMILVALPNVLGMRALAVAIIATTLALSALATLGIVFIPALHDLAAQFLPDLTYTGRVTLWAFSGEHVLQRPWTGYGFESFWRTPIVYLADRHFDWAWDIRGIVHGHNGYMDIAVTMGLPALFVSLVVFVAAPLHDYLRTPRYRENIYLADLFMMIVLFALLNALLESFFFRRADPVWLFFIFATFGLRLVARVPMASRLRN</sequence>
<feature type="transmembrane region" description="Helical" evidence="5">
    <location>
        <begin position="256"/>
        <end position="279"/>
    </location>
</feature>
<feature type="transmembrane region" description="Helical" evidence="5">
    <location>
        <begin position="140"/>
        <end position="164"/>
    </location>
</feature>
<evidence type="ECO:0000313" key="7">
    <source>
        <dbReference type="EMBL" id="GHC67590.1"/>
    </source>
</evidence>
<reference evidence="7" key="1">
    <citation type="journal article" date="2014" name="Int. J. Syst. Evol. Microbiol.">
        <title>Complete genome sequence of Corynebacterium casei LMG S-19264T (=DSM 44701T), isolated from a smear-ripened cheese.</title>
        <authorList>
            <consortium name="US DOE Joint Genome Institute (JGI-PGF)"/>
            <person name="Walter F."/>
            <person name="Albersmeier A."/>
            <person name="Kalinowski J."/>
            <person name="Ruckert C."/>
        </authorList>
    </citation>
    <scope>NUCLEOTIDE SEQUENCE</scope>
    <source>
        <strain evidence="7">KCTC 42097</strain>
    </source>
</reference>
<feature type="transmembrane region" description="Helical" evidence="5">
    <location>
        <begin position="384"/>
        <end position="404"/>
    </location>
</feature>
<evidence type="ECO:0000256" key="3">
    <source>
        <dbReference type="ARBA" id="ARBA00022989"/>
    </source>
</evidence>
<feature type="transmembrane region" description="Helical" evidence="5">
    <location>
        <begin position="86"/>
        <end position="107"/>
    </location>
</feature>
<comment type="caution">
    <text evidence="7">The sequence shown here is derived from an EMBL/GenBank/DDBJ whole genome shotgun (WGS) entry which is preliminary data.</text>
</comment>
<evidence type="ECO:0000256" key="4">
    <source>
        <dbReference type="ARBA" id="ARBA00023136"/>
    </source>
</evidence>
<protein>
    <submittedName>
        <fullName evidence="7">O-antigen polymerase</fullName>
    </submittedName>
</protein>
<dbReference type="AlphaFoldDB" id="A0A8J3DNY3"/>
<evidence type="ECO:0000313" key="8">
    <source>
        <dbReference type="Proteomes" id="UP000641137"/>
    </source>
</evidence>
<keyword evidence="2 5" id="KW-0812">Transmembrane</keyword>
<feature type="domain" description="O-antigen ligase-related" evidence="6">
    <location>
        <begin position="216"/>
        <end position="362"/>
    </location>
</feature>
<evidence type="ECO:0000256" key="5">
    <source>
        <dbReference type="SAM" id="Phobius"/>
    </source>
</evidence>
<organism evidence="7 8">
    <name type="scientific">Limoniibacter endophyticus</name>
    <dbReference type="NCBI Taxonomy" id="1565040"/>
    <lineage>
        <taxon>Bacteria</taxon>
        <taxon>Pseudomonadati</taxon>
        <taxon>Pseudomonadota</taxon>
        <taxon>Alphaproteobacteria</taxon>
        <taxon>Hyphomicrobiales</taxon>
        <taxon>Bartonellaceae</taxon>
        <taxon>Limoniibacter</taxon>
    </lineage>
</organism>
<dbReference type="PANTHER" id="PTHR37422">
    <property type="entry name" value="TEICHURONIC ACID BIOSYNTHESIS PROTEIN TUAE"/>
    <property type="match status" value="1"/>
</dbReference>
<gene>
    <name evidence="7" type="ORF">GCM10010136_11770</name>
</gene>
<keyword evidence="8" id="KW-1185">Reference proteome</keyword>
<feature type="transmembrane region" description="Helical" evidence="5">
    <location>
        <begin position="113"/>
        <end position="133"/>
    </location>
</feature>
<dbReference type="RefSeq" id="WP_189488863.1">
    <property type="nucleotide sequence ID" value="NZ_BMZO01000003.1"/>
</dbReference>
<feature type="transmembrane region" description="Helical" evidence="5">
    <location>
        <begin position="209"/>
        <end position="226"/>
    </location>
</feature>
<dbReference type="Pfam" id="PF04932">
    <property type="entry name" value="Wzy_C"/>
    <property type="match status" value="1"/>
</dbReference>
<feature type="transmembrane region" description="Helical" evidence="5">
    <location>
        <begin position="351"/>
        <end position="372"/>
    </location>
</feature>
<keyword evidence="4 5" id="KW-0472">Membrane</keyword>
<accession>A0A8J3DNY3</accession>
<evidence type="ECO:0000259" key="6">
    <source>
        <dbReference type="Pfam" id="PF04932"/>
    </source>
</evidence>
<feature type="transmembrane region" description="Helical" evidence="5">
    <location>
        <begin position="232"/>
        <end position="249"/>
    </location>
</feature>
<name>A0A8J3DNY3_9HYPH</name>
<dbReference type="GO" id="GO:0016020">
    <property type="term" value="C:membrane"/>
    <property type="evidence" value="ECO:0007669"/>
    <property type="project" value="UniProtKB-SubCell"/>
</dbReference>
<feature type="transmembrane region" description="Helical" evidence="5">
    <location>
        <begin position="416"/>
        <end position="434"/>
    </location>
</feature>
<feature type="transmembrane region" description="Helical" evidence="5">
    <location>
        <begin position="184"/>
        <end position="204"/>
    </location>
</feature>
<feature type="transmembrane region" description="Helical" evidence="5">
    <location>
        <begin position="21"/>
        <end position="41"/>
    </location>
</feature>
<keyword evidence="3 5" id="KW-1133">Transmembrane helix</keyword>
<proteinExistence type="predicted"/>
<feature type="transmembrane region" description="Helical" evidence="5">
    <location>
        <begin position="61"/>
        <end position="79"/>
    </location>
</feature>
<dbReference type="PANTHER" id="PTHR37422:SF21">
    <property type="entry name" value="EXOQ-LIKE PROTEIN"/>
    <property type="match status" value="1"/>
</dbReference>
<evidence type="ECO:0000256" key="2">
    <source>
        <dbReference type="ARBA" id="ARBA00022692"/>
    </source>
</evidence>